<dbReference type="Gene3D" id="2.40.33.20">
    <property type="entry name" value="PK beta-barrel domain-like"/>
    <property type="match status" value="1"/>
</dbReference>
<evidence type="ECO:0000313" key="3">
    <source>
        <dbReference type="Proteomes" id="UP000192907"/>
    </source>
</evidence>
<dbReference type="EMBL" id="FWZT01000027">
    <property type="protein sequence ID" value="SMF73125.1"/>
    <property type="molecule type" value="Genomic_DNA"/>
</dbReference>
<name>A0A1Y6CKK3_9BACT</name>
<feature type="domain" description="MOSC" evidence="1">
    <location>
        <begin position="19"/>
        <end position="169"/>
    </location>
</feature>
<dbReference type="AlphaFoldDB" id="A0A1Y6CKK3"/>
<dbReference type="GO" id="GO:0030151">
    <property type="term" value="F:molybdenum ion binding"/>
    <property type="evidence" value="ECO:0007669"/>
    <property type="project" value="InterPro"/>
</dbReference>
<organism evidence="2 3">
    <name type="scientific">Pseudobacteriovorax antillogorgiicola</name>
    <dbReference type="NCBI Taxonomy" id="1513793"/>
    <lineage>
        <taxon>Bacteria</taxon>
        <taxon>Pseudomonadati</taxon>
        <taxon>Bdellovibrionota</taxon>
        <taxon>Oligoflexia</taxon>
        <taxon>Oligoflexales</taxon>
        <taxon>Pseudobacteriovoracaceae</taxon>
        <taxon>Pseudobacteriovorax</taxon>
    </lineage>
</organism>
<sequence>MKEARVIGLHVSKTHSFSKFSIDQANLIEGIGIEGDCHAGVTVQHRSRVAQDPTQVNLRQVHLIHGELFDELRDAGFQISPGDMGENITTDSINLLDLPRGTKLKIGLTVVLEITGLRNPCKQLDNFKSGLMKELIYKNDAGEIVRKAGIMAIVLNGGKIVKGDSIEVELPPLPHEKLERV</sequence>
<dbReference type="STRING" id="1513793.SAMN06296036_12768"/>
<protein>
    <submittedName>
        <fullName evidence="2">MOSC domain-containing protein YiiM</fullName>
    </submittedName>
</protein>
<evidence type="ECO:0000313" key="2">
    <source>
        <dbReference type="EMBL" id="SMF73125.1"/>
    </source>
</evidence>
<dbReference type="Proteomes" id="UP000192907">
    <property type="component" value="Unassembled WGS sequence"/>
</dbReference>
<dbReference type="SUPFAM" id="SSF50800">
    <property type="entry name" value="PK beta-barrel domain-like"/>
    <property type="match status" value="1"/>
</dbReference>
<dbReference type="InterPro" id="IPR011037">
    <property type="entry name" value="Pyrv_Knase-like_insert_dom_sf"/>
</dbReference>
<accession>A0A1Y6CKK3</accession>
<dbReference type="PANTHER" id="PTHR36930">
    <property type="entry name" value="METAL-SULFUR CLUSTER BIOSYNTHESIS PROTEINS YUAD-RELATED"/>
    <property type="match status" value="1"/>
</dbReference>
<dbReference type="InterPro" id="IPR005302">
    <property type="entry name" value="MoCF_Sase_C"/>
</dbReference>
<dbReference type="PROSITE" id="PS51340">
    <property type="entry name" value="MOSC"/>
    <property type="match status" value="1"/>
</dbReference>
<dbReference type="GO" id="GO:0003824">
    <property type="term" value="F:catalytic activity"/>
    <property type="evidence" value="ECO:0007669"/>
    <property type="project" value="InterPro"/>
</dbReference>
<keyword evidence="3" id="KW-1185">Reference proteome</keyword>
<dbReference type="PANTHER" id="PTHR36930:SF1">
    <property type="entry name" value="MOSC DOMAIN-CONTAINING PROTEIN"/>
    <property type="match status" value="1"/>
</dbReference>
<proteinExistence type="predicted"/>
<dbReference type="InterPro" id="IPR052716">
    <property type="entry name" value="MOSC_domain"/>
</dbReference>
<evidence type="ECO:0000259" key="1">
    <source>
        <dbReference type="PROSITE" id="PS51340"/>
    </source>
</evidence>
<dbReference type="OrthoDB" id="9786134at2"/>
<dbReference type="RefSeq" id="WP_132324475.1">
    <property type="nucleotide sequence ID" value="NZ_FWZT01000027.1"/>
</dbReference>
<reference evidence="3" key="1">
    <citation type="submission" date="2017-04" db="EMBL/GenBank/DDBJ databases">
        <authorList>
            <person name="Varghese N."/>
            <person name="Submissions S."/>
        </authorList>
    </citation>
    <scope>NUCLEOTIDE SEQUENCE [LARGE SCALE GENOMIC DNA]</scope>
    <source>
        <strain evidence="3">RKEM611</strain>
    </source>
</reference>
<gene>
    <name evidence="2" type="ORF">SAMN06296036_12768</name>
</gene>
<dbReference type="Pfam" id="PF03473">
    <property type="entry name" value="MOSC"/>
    <property type="match status" value="1"/>
</dbReference>
<dbReference type="GO" id="GO:0030170">
    <property type="term" value="F:pyridoxal phosphate binding"/>
    <property type="evidence" value="ECO:0007669"/>
    <property type="project" value="InterPro"/>
</dbReference>